<name>L8WHL6_THACA</name>
<dbReference type="OrthoDB" id="7939818at2759"/>
<evidence type="ECO:0000256" key="4">
    <source>
        <dbReference type="ARBA" id="ARBA00022741"/>
    </source>
</evidence>
<keyword evidence="2 6" id="KW-0436">Ligase</keyword>
<dbReference type="PANTHER" id="PTHR11164">
    <property type="entry name" value="GLUTAMATE CYSTEINE LIGASE"/>
    <property type="match status" value="1"/>
</dbReference>
<evidence type="ECO:0000256" key="3">
    <source>
        <dbReference type="ARBA" id="ARBA00022684"/>
    </source>
</evidence>
<evidence type="ECO:0000256" key="1">
    <source>
        <dbReference type="ARBA" id="ARBA00012220"/>
    </source>
</evidence>
<comment type="catalytic activity">
    <reaction evidence="6">
        <text>L-cysteine + L-glutamate + ATP = gamma-L-glutamyl-L-cysteine + ADP + phosphate + H(+)</text>
        <dbReference type="Rhea" id="RHEA:13285"/>
        <dbReference type="ChEBI" id="CHEBI:15378"/>
        <dbReference type="ChEBI" id="CHEBI:29985"/>
        <dbReference type="ChEBI" id="CHEBI:30616"/>
        <dbReference type="ChEBI" id="CHEBI:35235"/>
        <dbReference type="ChEBI" id="CHEBI:43474"/>
        <dbReference type="ChEBI" id="CHEBI:58173"/>
        <dbReference type="ChEBI" id="CHEBI:456216"/>
        <dbReference type="EC" id="6.3.2.2"/>
    </reaction>
</comment>
<dbReference type="HOGENOM" id="CLU_193141_0_0_1"/>
<dbReference type="PANTHER" id="PTHR11164:SF0">
    <property type="entry name" value="GLUTAMATE--CYSTEINE LIGASE CATALYTIC SUBUNIT"/>
    <property type="match status" value="1"/>
</dbReference>
<accession>L8WHL6</accession>
<dbReference type="AlphaFoldDB" id="L8WHL6"/>
<comment type="caution">
    <text evidence="7">The sequence shown here is derived from an EMBL/GenBank/DDBJ whole genome shotgun (WGS) entry which is preliminary data.</text>
</comment>
<dbReference type="InterPro" id="IPR004308">
    <property type="entry name" value="GCS"/>
</dbReference>
<dbReference type="GO" id="GO:0005524">
    <property type="term" value="F:ATP binding"/>
    <property type="evidence" value="ECO:0007669"/>
    <property type="project" value="UniProtKB-UniRule"/>
</dbReference>
<sequence>MGLLFLGTPLSWEEGKKHADYIREHGITQFLNVWRKLKDREGDTLLWGDEVRSSIWLFHMTMTTRMPDFPCVRARF</sequence>
<keyword evidence="4 6" id="KW-0547">Nucleotide-binding</keyword>
<dbReference type="STRING" id="983506.L8WHL6"/>
<dbReference type="OMA" id="RSSIWLF"/>
<dbReference type="EC" id="6.3.2.2" evidence="1 6"/>
<evidence type="ECO:0000256" key="5">
    <source>
        <dbReference type="ARBA" id="ARBA00022840"/>
    </source>
</evidence>
<organism evidence="7 8">
    <name type="scientific">Thanatephorus cucumeris (strain AG1-IA)</name>
    <name type="common">Rice sheath blight fungus</name>
    <name type="synonym">Rhizoctonia solani</name>
    <dbReference type="NCBI Taxonomy" id="983506"/>
    <lineage>
        <taxon>Eukaryota</taxon>
        <taxon>Fungi</taxon>
        <taxon>Dikarya</taxon>
        <taxon>Basidiomycota</taxon>
        <taxon>Agaricomycotina</taxon>
        <taxon>Agaricomycetes</taxon>
        <taxon>Cantharellales</taxon>
        <taxon>Ceratobasidiaceae</taxon>
        <taxon>Rhizoctonia</taxon>
        <taxon>Rhizoctonia solani AG-1</taxon>
    </lineage>
</organism>
<keyword evidence="3 6" id="KW-0317">Glutathione biosynthesis</keyword>
<dbReference type="UniPathway" id="UPA00142">
    <property type="reaction ID" value="UER00209"/>
</dbReference>
<keyword evidence="8" id="KW-1185">Reference proteome</keyword>
<keyword evidence="5 6" id="KW-0067">ATP-binding</keyword>
<evidence type="ECO:0000313" key="8">
    <source>
        <dbReference type="Proteomes" id="UP000011668"/>
    </source>
</evidence>
<comment type="similarity">
    <text evidence="6">Belongs to the glutamate--cysteine ligase type 3 family.</text>
</comment>
<dbReference type="GO" id="GO:0006750">
    <property type="term" value="P:glutathione biosynthetic process"/>
    <property type="evidence" value="ECO:0007669"/>
    <property type="project" value="UniProtKB-UniRule"/>
</dbReference>
<protein>
    <recommendedName>
        <fullName evidence="1 6">Glutamate--cysteine ligase</fullName>
        <ecNumber evidence="1 6">6.3.2.2</ecNumber>
    </recommendedName>
    <alternativeName>
        <fullName evidence="6">Gamma-ECS</fullName>
    </alternativeName>
    <alternativeName>
        <fullName evidence="6">Gamma-glutamylcysteine synthetase</fullName>
    </alternativeName>
</protein>
<evidence type="ECO:0000313" key="7">
    <source>
        <dbReference type="EMBL" id="ELU37711.1"/>
    </source>
</evidence>
<dbReference type="Proteomes" id="UP000011668">
    <property type="component" value="Unassembled WGS sequence"/>
</dbReference>
<dbReference type="GO" id="GO:0004357">
    <property type="term" value="F:glutamate-cysteine ligase activity"/>
    <property type="evidence" value="ECO:0007669"/>
    <property type="project" value="UniProtKB-UniRule"/>
</dbReference>
<reference evidence="7 8" key="1">
    <citation type="journal article" date="2013" name="Nat. Commun.">
        <title>The evolution and pathogenic mechanisms of the rice sheath blight pathogen.</title>
        <authorList>
            <person name="Zheng A."/>
            <person name="Lin R."/>
            <person name="Xu L."/>
            <person name="Qin P."/>
            <person name="Tang C."/>
            <person name="Ai P."/>
            <person name="Zhang D."/>
            <person name="Liu Y."/>
            <person name="Sun Z."/>
            <person name="Feng H."/>
            <person name="Wang Y."/>
            <person name="Chen Y."/>
            <person name="Liang X."/>
            <person name="Fu R."/>
            <person name="Li Q."/>
            <person name="Zhang J."/>
            <person name="Yu X."/>
            <person name="Xie Z."/>
            <person name="Ding L."/>
            <person name="Guan P."/>
            <person name="Tang J."/>
            <person name="Liang Y."/>
            <person name="Wang S."/>
            <person name="Deng Q."/>
            <person name="Li S."/>
            <person name="Zhu J."/>
            <person name="Wang L."/>
            <person name="Liu H."/>
            <person name="Li P."/>
        </authorList>
    </citation>
    <scope>NUCLEOTIDE SEQUENCE [LARGE SCALE GENOMIC DNA]</scope>
    <source>
        <strain evidence="8">AG-1 IA</strain>
    </source>
</reference>
<dbReference type="EMBL" id="AFRT01002490">
    <property type="protein sequence ID" value="ELU37711.1"/>
    <property type="molecule type" value="Genomic_DNA"/>
</dbReference>
<evidence type="ECO:0000256" key="2">
    <source>
        <dbReference type="ARBA" id="ARBA00022598"/>
    </source>
</evidence>
<proteinExistence type="inferred from homology"/>
<gene>
    <name evidence="7" type="ORF">AG1IA_08263</name>
</gene>
<dbReference type="GO" id="GO:0017109">
    <property type="term" value="C:glutamate-cysteine ligase complex"/>
    <property type="evidence" value="ECO:0007669"/>
    <property type="project" value="TreeGrafter"/>
</dbReference>
<evidence type="ECO:0000256" key="6">
    <source>
        <dbReference type="RuleBase" id="RU367135"/>
    </source>
</evidence>
<comment type="pathway">
    <text evidence="6">Sulfur metabolism; glutathione biosynthesis; glutathione from L-cysteine and L-glutamate: step 1/2.</text>
</comment>